<protein>
    <submittedName>
        <fullName evidence="4">Acetyltransferase</fullName>
    </submittedName>
</protein>
<dbReference type="PROSITE" id="PS51186">
    <property type="entry name" value="GNAT"/>
    <property type="match status" value="1"/>
</dbReference>
<keyword evidence="5" id="KW-1185">Reference proteome</keyword>
<gene>
    <name evidence="4" type="ORF">NAEGRDRAFT_73997</name>
    <name evidence="3" type="ORF">NAEGRDRAFT_76353</name>
</gene>
<dbReference type="PANTHER" id="PTHR13947:SF37">
    <property type="entry name" value="LD18367P"/>
    <property type="match status" value="1"/>
</dbReference>
<dbReference type="Gene3D" id="3.40.630.30">
    <property type="match status" value="1"/>
</dbReference>
<dbReference type="InterPro" id="IPR000182">
    <property type="entry name" value="GNAT_dom"/>
</dbReference>
<dbReference type="RefSeq" id="XP_002671060.1">
    <property type="nucleotide sequence ID" value="XM_002671014.1"/>
</dbReference>
<evidence type="ECO:0000259" key="2">
    <source>
        <dbReference type="PROSITE" id="PS51186"/>
    </source>
</evidence>
<dbReference type="OrthoDB" id="41532at2759"/>
<dbReference type="KEGG" id="ngr:NAEGRDRAFT_73997"/>
<dbReference type="Proteomes" id="UP000006671">
    <property type="component" value="Unassembled WGS sequence"/>
</dbReference>
<dbReference type="Pfam" id="PF00583">
    <property type="entry name" value="Acetyltransf_1"/>
    <property type="match status" value="1"/>
</dbReference>
<dbReference type="VEuPathDB" id="AmoebaDB:NAEGRDRAFT_76353"/>
<reference evidence="4 5" key="1">
    <citation type="journal article" date="2010" name="Cell">
        <title>The genome of Naegleria gruberi illuminates early eukaryotic versatility.</title>
        <authorList>
            <person name="Fritz-Laylin L.K."/>
            <person name="Prochnik S.E."/>
            <person name="Ginger M.L."/>
            <person name="Dacks J.B."/>
            <person name="Carpenter M.L."/>
            <person name="Field M.C."/>
            <person name="Kuo A."/>
            <person name="Paredez A."/>
            <person name="Chapman J."/>
            <person name="Pham J."/>
            <person name="Shu S."/>
            <person name="Neupane R."/>
            <person name="Cipriano M."/>
            <person name="Mancuso J."/>
            <person name="Tu H."/>
            <person name="Salamov A."/>
            <person name="Lindquist E."/>
            <person name="Shapiro H."/>
            <person name="Lucas S."/>
            <person name="Grigoriev I.V."/>
            <person name="Cande W.Z."/>
            <person name="Fulton C."/>
            <person name="Rokhsar D.S."/>
            <person name="Dawson S.C."/>
        </authorList>
    </citation>
    <scope>NUCLEOTIDE SEQUENCE [LARGE SCALE GENOMIC DNA]</scope>
    <source>
        <strain evidence="4 5">NEG-M</strain>
    </source>
</reference>
<evidence type="ECO:0000313" key="3">
    <source>
        <dbReference type="EMBL" id="EFC35982.1"/>
    </source>
</evidence>
<dbReference type="SUPFAM" id="SSF55729">
    <property type="entry name" value="Acyl-CoA N-acyltransferases (Nat)"/>
    <property type="match status" value="1"/>
</dbReference>
<dbReference type="CDD" id="cd04301">
    <property type="entry name" value="NAT_SF"/>
    <property type="match status" value="1"/>
</dbReference>
<proteinExistence type="predicted"/>
<dbReference type="InterPro" id="IPR050769">
    <property type="entry name" value="NAT_camello-type"/>
</dbReference>
<organism evidence="5">
    <name type="scientific">Naegleria gruberi</name>
    <name type="common">Amoeba</name>
    <dbReference type="NCBI Taxonomy" id="5762"/>
    <lineage>
        <taxon>Eukaryota</taxon>
        <taxon>Discoba</taxon>
        <taxon>Heterolobosea</taxon>
        <taxon>Tetramitia</taxon>
        <taxon>Eutetramitia</taxon>
        <taxon>Vahlkampfiidae</taxon>
        <taxon>Naegleria</taxon>
    </lineage>
</organism>
<dbReference type="AlphaFoldDB" id="D2VXX9"/>
<dbReference type="EMBL" id="GG738909">
    <property type="protein sequence ID" value="EFC38316.1"/>
    <property type="molecule type" value="Genomic_DNA"/>
</dbReference>
<dbReference type="STRING" id="5762.D2VXX9"/>
<dbReference type="GO" id="GO:0008080">
    <property type="term" value="F:N-acetyltransferase activity"/>
    <property type="evidence" value="ECO:0007669"/>
    <property type="project" value="InterPro"/>
</dbReference>
<dbReference type="GeneID" id="8863526"/>
<evidence type="ECO:0000313" key="5">
    <source>
        <dbReference type="Proteomes" id="UP000006671"/>
    </source>
</evidence>
<feature type="domain" description="N-acetyltransferase" evidence="2">
    <location>
        <begin position="12"/>
        <end position="176"/>
    </location>
</feature>
<name>D2VXX9_NAEGR</name>
<accession>D2VXX9</accession>
<dbReference type="PANTHER" id="PTHR13947">
    <property type="entry name" value="GNAT FAMILY N-ACETYLTRANSFERASE"/>
    <property type="match status" value="1"/>
</dbReference>
<keyword evidence="1 4" id="KW-0808">Transferase</keyword>
<dbReference type="EMBL" id="GG738965">
    <property type="protein sequence ID" value="EFC35982.1"/>
    <property type="molecule type" value="Genomic_DNA"/>
</dbReference>
<sequence length="176" mass="20247">MSKPSSDNNNFITFRAATEQDGPQILEMVTQILTKYGLKQIQDPSDNIDDDLLNIEKYYFTNNGYLEIVELNSNSSSIESKIIASCGIYKLSESKCELRKMYLREEYRGKGLGRKLLERAIEKAKEMNYKQMELETASVLVEALALYEKFGFSRVIDCEDKHLCSRCDIIMIKDLV</sequence>
<evidence type="ECO:0000313" key="4">
    <source>
        <dbReference type="EMBL" id="EFC38316.1"/>
    </source>
</evidence>
<dbReference type="InterPro" id="IPR016181">
    <property type="entry name" value="Acyl_CoA_acyltransferase"/>
</dbReference>
<dbReference type="OMA" id="ESKCELR"/>
<evidence type="ECO:0000256" key="1">
    <source>
        <dbReference type="ARBA" id="ARBA00022679"/>
    </source>
</evidence>